<reference evidence="2" key="1">
    <citation type="submission" date="2023-10" db="EMBL/GenBank/DDBJ databases">
        <authorList>
            <person name="Chen Y."/>
            <person name="Shah S."/>
            <person name="Dougan E. K."/>
            <person name="Thang M."/>
            <person name="Chan C."/>
        </authorList>
    </citation>
    <scope>NUCLEOTIDE SEQUENCE [LARGE SCALE GENOMIC DNA]</scope>
</reference>
<sequence>MALGRVSCPVACLLQSNSTVLPATSSACTRAAMADPRAAFAPRPLSRVADARAALAKPPSAFSPPARVRRPLGLRPGTPAGREAEPRSAAVRALGLEAVRRALARPAAVEGADEEDQADTDGVDSSSSVAGSATFGDASGRCEAECERGGDACGWEEVVARRRRCSPRVASESGGPDLTPSAQAPSADYQWAGAPSRVLRKARHRQP</sequence>
<evidence type="ECO:0000313" key="3">
    <source>
        <dbReference type="Proteomes" id="UP001189429"/>
    </source>
</evidence>
<evidence type="ECO:0000256" key="1">
    <source>
        <dbReference type="SAM" id="MobiDB-lite"/>
    </source>
</evidence>
<feature type="compositionally biased region" description="Basic and acidic residues" evidence="1">
    <location>
        <begin position="140"/>
        <end position="150"/>
    </location>
</feature>
<feature type="compositionally biased region" description="Basic residues" evidence="1">
    <location>
        <begin position="198"/>
        <end position="207"/>
    </location>
</feature>
<protein>
    <submittedName>
        <fullName evidence="2">Uncharacterized protein</fullName>
    </submittedName>
</protein>
<name>A0ABN9PI44_9DINO</name>
<organism evidence="2 3">
    <name type="scientific">Prorocentrum cordatum</name>
    <dbReference type="NCBI Taxonomy" id="2364126"/>
    <lineage>
        <taxon>Eukaryota</taxon>
        <taxon>Sar</taxon>
        <taxon>Alveolata</taxon>
        <taxon>Dinophyceae</taxon>
        <taxon>Prorocentrales</taxon>
        <taxon>Prorocentraceae</taxon>
        <taxon>Prorocentrum</taxon>
    </lineage>
</organism>
<evidence type="ECO:0000313" key="2">
    <source>
        <dbReference type="EMBL" id="CAK0791222.1"/>
    </source>
</evidence>
<dbReference type="PROSITE" id="PS51257">
    <property type="entry name" value="PROKAR_LIPOPROTEIN"/>
    <property type="match status" value="1"/>
</dbReference>
<feature type="region of interest" description="Disordered" evidence="1">
    <location>
        <begin position="55"/>
        <end position="88"/>
    </location>
</feature>
<keyword evidence="3" id="KW-1185">Reference proteome</keyword>
<proteinExistence type="predicted"/>
<accession>A0ABN9PI44</accession>
<dbReference type="EMBL" id="CAUYUJ010000547">
    <property type="protein sequence ID" value="CAK0791222.1"/>
    <property type="molecule type" value="Genomic_DNA"/>
</dbReference>
<dbReference type="Proteomes" id="UP001189429">
    <property type="component" value="Unassembled WGS sequence"/>
</dbReference>
<feature type="region of interest" description="Disordered" evidence="1">
    <location>
        <begin position="164"/>
        <end position="207"/>
    </location>
</feature>
<gene>
    <name evidence="2" type="ORF">PCOR1329_LOCUS2187</name>
</gene>
<feature type="region of interest" description="Disordered" evidence="1">
    <location>
        <begin position="105"/>
        <end position="150"/>
    </location>
</feature>
<feature type="compositionally biased region" description="Low complexity" evidence="1">
    <location>
        <begin position="123"/>
        <end position="134"/>
    </location>
</feature>
<feature type="compositionally biased region" description="Acidic residues" evidence="1">
    <location>
        <begin position="111"/>
        <end position="122"/>
    </location>
</feature>
<comment type="caution">
    <text evidence="2">The sequence shown here is derived from an EMBL/GenBank/DDBJ whole genome shotgun (WGS) entry which is preliminary data.</text>
</comment>